<dbReference type="OrthoDB" id="68195at2"/>
<evidence type="ECO:0000256" key="3">
    <source>
        <dbReference type="SAM" id="SignalP"/>
    </source>
</evidence>
<keyword evidence="2" id="KW-1133">Transmembrane helix</keyword>
<evidence type="ECO:0000259" key="4">
    <source>
        <dbReference type="Pfam" id="PF00188"/>
    </source>
</evidence>
<feature type="compositionally biased region" description="Pro residues" evidence="1">
    <location>
        <begin position="182"/>
        <end position="200"/>
    </location>
</feature>
<dbReference type="Pfam" id="PF00188">
    <property type="entry name" value="CAP"/>
    <property type="match status" value="1"/>
</dbReference>
<feature type="signal peptide" evidence="3">
    <location>
        <begin position="1"/>
        <end position="23"/>
    </location>
</feature>
<feature type="chain" id="PRO_5017952331" evidence="3">
    <location>
        <begin position="24"/>
        <end position="324"/>
    </location>
</feature>
<keyword evidence="2" id="KW-0812">Transmembrane</keyword>
<dbReference type="Proteomes" id="UP000280819">
    <property type="component" value="Unassembled WGS sequence"/>
</dbReference>
<dbReference type="PRINTS" id="PR01217">
    <property type="entry name" value="PRICHEXTENSN"/>
</dbReference>
<dbReference type="InterPro" id="IPR014044">
    <property type="entry name" value="CAP_dom"/>
</dbReference>
<accession>A0A3P1TB12</accession>
<organism evidence="5 6">
    <name type="scientific">Arachnia propionica</name>
    <dbReference type="NCBI Taxonomy" id="1750"/>
    <lineage>
        <taxon>Bacteria</taxon>
        <taxon>Bacillati</taxon>
        <taxon>Actinomycetota</taxon>
        <taxon>Actinomycetes</taxon>
        <taxon>Propionibacteriales</taxon>
        <taxon>Propionibacteriaceae</taxon>
        <taxon>Arachnia</taxon>
    </lineage>
</organism>
<dbReference type="CDD" id="cd05379">
    <property type="entry name" value="CAP_bacterial"/>
    <property type="match status" value="1"/>
</dbReference>
<dbReference type="SUPFAM" id="SSF55797">
    <property type="entry name" value="PR-1-like"/>
    <property type="match status" value="1"/>
</dbReference>
<reference evidence="5 6" key="1">
    <citation type="submission" date="2018-11" db="EMBL/GenBank/DDBJ databases">
        <title>Genomes From Bacteria Associated with the Canine Oral Cavity: a Test Case for Automated Genome-Based Taxonomic Assignment.</title>
        <authorList>
            <person name="Coil D.A."/>
            <person name="Jospin G."/>
            <person name="Darling A.E."/>
            <person name="Wallis C."/>
            <person name="Davis I.J."/>
            <person name="Harris S."/>
            <person name="Eisen J.A."/>
            <person name="Holcombe L.J."/>
            <person name="O'Flynn C."/>
        </authorList>
    </citation>
    <scope>NUCLEOTIDE SEQUENCE [LARGE SCALE GENOMIC DNA]</scope>
    <source>
        <strain evidence="5 6">OH887_COT-365</strain>
    </source>
</reference>
<feature type="transmembrane region" description="Helical" evidence="2">
    <location>
        <begin position="299"/>
        <end position="320"/>
    </location>
</feature>
<dbReference type="InterPro" id="IPR035940">
    <property type="entry name" value="CAP_sf"/>
</dbReference>
<gene>
    <name evidence="5" type="ORF">EII34_03090</name>
</gene>
<evidence type="ECO:0000256" key="2">
    <source>
        <dbReference type="SAM" id="Phobius"/>
    </source>
</evidence>
<dbReference type="RefSeq" id="WP_124842816.1">
    <property type="nucleotide sequence ID" value="NZ_RQZG01000002.1"/>
</dbReference>
<feature type="compositionally biased region" description="Pro residues" evidence="1">
    <location>
        <begin position="208"/>
        <end position="225"/>
    </location>
</feature>
<dbReference type="AlphaFoldDB" id="A0A3P1TB12"/>
<dbReference type="Gene3D" id="3.40.33.10">
    <property type="entry name" value="CAP"/>
    <property type="match status" value="1"/>
</dbReference>
<dbReference type="PANTHER" id="PTHR31157">
    <property type="entry name" value="SCP DOMAIN-CONTAINING PROTEIN"/>
    <property type="match status" value="1"/>
</dbReference>
<keyword evidence="2" id="KW-0472">Membrane</keyword>
<evidence type="ECO:0000313" key="5">
    <source>
        <dbReference type="EMBL" id="RRD06627.1"/>
    </source>
</evidence>
<proteinExistence type="predicted"/>
<sequence>MRFIQLAAAVALLLPTGLATAHAAQPDLTPVVLPMEENTTAGYARTILAKVNELRADKGLAPVTRYRELDAIATDWSQQMATQASLSHRPNFTNHYPSGWSNAAENVAMHGGSGDIGAMMFDLWLNSPGHYANMVNPELNSIGIGLAHDPVNNAWYATQNFANYSDAEAATLTKVGGESPRPRPSPTPDPSTPPSPPAPSPSKESTPPQSPTPSPTPTPSEPDSPTPEGQDATSPSASGSRPAMTLPSELVEDPTPSSDAPMVTPSATTSEPTPTPSPSIQPSGSPAALAELDEAGPSWGMISLGVALTGTAVAGLVFLFRRLF</sequence>
<feature type="domain" description="SCP" evidence="4">
    <location>
        <begin position="48"/>
        <end position="161"/>
    </location>
</feature>
<evidence type="ECO:0000256" key="1">
    <source>
        <dbReference type="SAM" id="MobiDB-lite"/>
    </source>
</evidence>
<comment type="caution">
    <text evidence="5">The sequence shown here is derived from an EMBL/GenBank/DDBJ whole genome shotgun (WGS) entry which is preliminary data.</text>
</comment>
<dbReference type="PANTHER" id="PTHR31157:SF1">
    <property type="entry name" value="SCP DOMAIN-CONTAINING PROTEIN"/>
    <property type="match status" value="1"/>
</dbReference>
<protein>
    <submittedName>
        <fullName evidence="5">CAP domain-containing protein</fullName>
    </submittedName>
</protein>
<evidence type="ECO:0000313" key="6">
    <source>
        <dbReference type="Proteomes" id="UP000280819"/>
    </source>
</evidence>
<feature type="region of interest" description="Disordered" evidence="1">
    <location>
        <begin position="174"/>
        <end position="288"/>
    </location>
</feature>
<keyword evidence="3" id="KW-0732">Signal</keyword>
<dbReference type="EMBL" id="RQZG01000002">
    <property type="protein sequence ID" value="RRD06627.1"/>
    <property type="molecule type" value="Genomic_DNA"/>
</dbReference>
<name>A0A3P1TB12_9ACTN</name>